<organism evidence="5 6">
    <name type="scientific">Durio zibethinus</name>
    <name type="common">Durian</name>
    <dbReference type="NCBI Taxonomy" id="66656"/>
    <lineage>
        <taxon>Eukaryota</taxon>
        <taxon>Viridiplantae</taxon>
        <taxon>Streptophyta</taxon>
        <taxon>Embryophyta</taxon>
        <taxon>Tracheophyta</taxon>
        <taxon>Spermatophyta</taxon>
        <taxon>Magnoliopsida</taxon>
        <taxon>eudicotyledons</taxon>
        <taxon>Gunneridae</taxon>
        <taxon>Pentapetalae</taxon>
        <taxon>rosids</taxon>
        <taxon>malvids</taxon>
        <taxon>Malvales</taxon>
        <taxon>Malvaceae</taxon>
        <taxon>Helicteroideae</taxon>
        <taxon>Durio</taxon>
    </lineage>
</organism>
<dbReference type="Pfam" id="PF00201">
    <property type="entry name" value="UDPGT"/>
    <property type="match status" value="1"/>
</dbReference>
<evidence type="ECO:0000256" key="2">
    <source>
        <dbReference type="ARBA" id="ARBA00022676"/>
    </source>
</evidence>
<name>A0A6P6AFV8_DURZI</name>
<dbReference type="KEGG" id="dzi:111309096"/>
<sequence length="551" mass="61564">MSSYTLADADKPHAVCIPYPAQGHINPMLKLAKLLHHYGFYVTFVNTEYNHKRLLRSRGPNSLDGLPDICFKTIPDGLPPSDADTTQDIPSLCVSVSENCLGPFRDLLHKLNGSASSNVPQVTCIVSDTGMGFAAEVAREFGIPNVGFCPSSACSGLCYALLPRLVEEGVTPVTGIKYMVLSTQSNQSSMVEYVVLCKRNDILLFRMFRFHCSQSRFLTRFTLICLEIADGSGITKEYLDKVIDWIPGGKKIRFRDLPSYVRTTDPNDRMLSFLLRELRGVDKASAIVFNTFDSLEQDVLEALSAIFPPIYTIGPLHLLVDQIRDDELKFIASNLWTEQTECINWLDSKEPNSVVYVNFGSVAVITPDQLIEFAWGLANSKQQFLWIIRPDLVIGEAAILPLEFVSETQGRGILAGWCPQEQVLKHPSIGGFLSHMGWNSTIESISSGVPMVCRPFLADQQTNCRFACVEWGIGMEIDDHAKRDQVEILVKELMEGEKAVELKAKAMEWKKNAQEAVKPGGSSYHHLDELLVDFLLSEKHINQLKIKKNEN</sequence>
<reference evidence="6" key="1">
    <citation type="submission" date="2025-08" db="UniProtKB">
        <authorList>
            <consortium name="RefSeq"/>
        </authorList>
    </citation>
    <scope>IDENTIFICATION</scope>
    <source>
        <tissue evidence="6">Fruit stalk</tissue>
    </source>
</reference>
<dbReference type="PANTHER" id="PTHR11926:SF1498">
    <property type="entry name" value="GLYCOSYLTRANSFERASE"/>
    <property type="match status" value="1"/>
</dbReference>
<evidence type="ECO:0000256" key="1">
    <source>
        <dbReference type="ARBA" id="ARBA00009995"/>
    </source>
</evidence>
<dbReference type="InterPro" id="IPR058980">
    <property type="entry name" value="Glyco_transf_N"/>
</dbReference>
<evidence type="ECO:0000313" key="5">
    <source>
        <dbReference type="Proteomes" id="UP000515121"/>
    </source>
</evidence>
<dbReference type="GO" id="GO:0080043">
    <property type="term" value="F:quercetin 3-O-glucosyltransferase activity"/>
    <property type="evidence" value="ECO:0007669"/>
    <property type="project" value="TreeGrafter"/>
</dbReference>
<gene>
    <name evidence="6" type="primary">LOC111309096</name>
</gene>
<dbReference type="SUPFAM" id="SSF53756">
    <property type="entry name" value="UDP-Glycosyltransferase/glycogen phosphorylase"/>
    <property type="match status" value="2"/>
</dbReference>
<dbReference type="OrthoDB" id="5835829at2759"/>
<feature type="domain" description="Glycosyltransferase N-terminal" evidence="4">
    <location>
        <begin position="15"/>
        <end position="145"/>
    </location>
</feature>
<dbReference type="InterPro" id="IPR002213">
    <property type="entry name" value="UDP_glucos_trans"/>
</dbReference>
<dbReference type="GO" id="GO:0080044">
    <property type="term" value="F:quercetin 7-O-glucosyltransferase activity"/>
    <property type="evidence" value="ECO:0007669"/>
    <property type="project" value="TreeGrafter"/>
</dbReference>
<dbReference type="CDD" id="cd03784">
    <property type="entry name" value="GT1_Gtf-like"/>
    <property type="match status" value="1"/>
</dbReference>
<dbReference type="Proteomes" id="UP000515121">
    <property type="component" value="Unplaced"/>
</dbReference>
<comment type="similarity">
    <text evidence="1">Belongs to the UDP-glycosyltransferase family.</text>
</comment>
<dbReference type="GeneID" id="111309096"/>
<evidence type="ECO:0000313" key="6">
    <source>
        <dbReference type="RefSeq" id="XP_022763681.1"/>
    </source>
</evidence>
<evidence type="ECO:0000256" key="3">
    <source>
        <dbReference type="ARBA" id="ARBA00022679"/>
    </source>
</evidence>
<keyword evidence="5" id="KW-1185">Reference proteome</keyword>
<dbReference type="PANTHER" id="PTHR11926">
    <property type="entry name" value="GLUCOSYL/GLUCURONOSYL TRANSFERASES"/>
    <property type="match status" value="1"/>
</dbReference>
<dbReference type="Pfam" id="PF26168">
    <property type="entry name" value="Glyco_transf_N"/>
    <property type="match status" value="1"/>
</dbReference>
<dbReference type="Gene3D" id="3.40.50.2000">
    <property type="entry name" value="Glycogen Phosphorylase B"/>
    <property type="match status" value="2"/>
</dbReference>
<dbReference type="FunFam" id="3.40.50.2000:FF:000027">
    <property type="entry name" value="Glycosyltransferase"/>
    <property type="match status" value="1"/>
</dbReference>
<proteinExistence type="inferred from homology"/>
<keyword evidence="3" id="KW-0808">Transferase</keyword>
<evidence type="ECO:0000259" key="4">
    <source>
        <dbReference type="Pfam" id="PF26168"/>
    </source>
</evidence>
<accession>A0A6P6AFV8</accession>
<protein>
    <submittedName>
        <fullName evidence="6">7-deoxyloganetin glucosyltransferase-like</fullName>
    </submittedName>
</protein>
<keyword evidence="2" id="KW-0328">Glycosyltransferase</keyword>
<dbReference type="AlphaFoldDB" id="A0A6P6AFV8"/>
<dbReference type="RefSeq" id="XP_022763681.1">
    <property type="nucleotide sequence ID" value="XM_022907946.1"/>
</dbReference>